<keyword evidence="5" id="KW-0808">Transferase</keyword>
<dbReference type="InterPro" id="IPR004358">
    <property type="entry name" value="Sig_transdc_His_kin-like_C"/>
</dbReference>
<dbReference type="InterPro" id="IPR003660">
    <property type="entry name" value="HAMP_dom"/>
</dbReference>
<dbReference type="SUPFAM" id="SSF47384">
    <property type="entry name" value="Homodimeric domain of signal transducing histidine kinase"/>
    <property type="match status" value="1"/>
</dbReference>
<evidence type="ECO:0000256" key="6">
    <source>
        <dbReference type="ARBA" id="ARBA00022692"/>
    </source>
</evidence>
<evidence type="ECO:0000259" key="13">
    <source>
        <dbReference type="PROSITE" id="PS50885"/>
    </source>
</evidence>
<dbReference type="PROSITE" id="PS50109">
    <property type="entry name" value="HIS_KIN"/>
    <property type="match status" value="1"/>
</dbReference>
<keyword evidence="8 11" id="KW-1133">Transmembrane helix</keyword>
<keyword evidence="7" id="KW-0418">Kinase</keyword>
<evidence type="ECO:0000313" key="14">
    <source>
        <dbReference type="EMBL" id="WPJ97053.1"/>
    </source>
</evidence>
<proteinExistence type="predicted"/>
<dbReference type="Gene3D" id="3.30.565.10">
    <property type="entry name" value="Histidine kinase-like ATPase, C-terminal domain"/>
    <property type="match status" value="1"/>
</dbReference>
<dbReference type="Pfam" id="PF00512">
    <property type="entry name" value="HisKA"/>
    <property type="match status" value="1"/>
</dbReference>
<keyword evidence="14" id="KW-0547">Nucleotide-binding</keyword>
<keyword evidence="4" id="KW-0597">Phosphoprotein</keyword>
<dbReference type="InterPro" id="IPR005467">
    <property type="entry name" value="His_kinase_dom"/>
</dbReference>
<keyword evidence="14" id="KW-0067">ATP-binding</keyword>
<accession>A0ABZ0RNQ9</accession>
<dbReference type="PROSITE" id="PS50885">
    <property type="entry name" value="HAMP"/>
    <property type="match status" value="1"/>
</dbReference>
<evidence type="ECO:0000256" key="2">
    <source>
        <dbReference type="ARBA" id="ARBA00004370"/>
    </source>
</evidence>
<evidence type="ECO:0000256" key="3">
    <source>
        <dbReference type="ARBA" id="ARBA00012438"/>
    </source>
</evidence>
<evidence type="ECO:0000256" key="9">
    <source>
        <dbReference type="ARBA" id="ARBA00023012"/>
    </source>
</evidence>
<protein>
    <recommendedName>
        <fullName evidence="3">histidine kinase</fullName>
        <ecNumber evidence="3">2.7.13.3</ecNumber>
    </recommendedName>
</protein>
<feature type="domain" description="Histidine kinase" evidence="12">
    <location>
        <begin position="162"/>
        <end position="373"/>
    </location>
</feature>
<evidence type="ECO:0000313" key="15">
    <source>
        <dbReference type="Proteomes" id="UP001324993"/>
    </source>
</evidence>
<feature type="domain" description="HAMP" evidence="13">
    <location>
        <begin position="101"/>
        <end position="154"/>
    </location>
</feature>
<organism evidence="14 15">
    <name type="scientific">Coraliomargarita algicola</name>
    <dbReference type="NCBI Taxonomy" id="3092156"/>
    <lineage>
        <taxon>Bacteria</taxon>
        <taxon>Pseudomonadati</taxon>
        <taxon>Verrucomicrobiota</taxon>
        <taxon>Opitutia</taxon>
        <taxon>Puniceicoccales</taxon>
        <taxon>Coraliomargaritaceae</taxon>
        <taxon>Coraliomargarita</taxon>
    </lineage>
</organism>
<dbReference type="GO" id="GO:0005524">
    <property type="term" value="F:ATP binding"/>
    <property type="evidence" value="ECO:0007669"/>
    <property type="project" value="UniProtKB-KW"/>
</dbReference>
<dbReference type="InterPro" id="IPR036097">
    <property type="entry name" value="HisK_dim/P_sf"/>
</dbReference>
<evidence type="ECO:0000256" key="5">
    <source>
        <dbReference type="ARBA" id="ARBA00022679"/>
    </source>
</evidence>
<evidence type="ECO:0000256" key="4">
    <source>
        <dbReference type="ARBA" id="ARBA00022553"/>
    </source>
</evidence>
<dbReference type="Proteomes" id="UP001324993">
    <property type="component" value="Chromosome"/>
</dbReference>
<keyword evidence="10 11" id="KW-0472">Membrane</keyword>
<dbReference type="CDD" id="cd00075">
    <property type="entry name" value="HATPase"/>
    <property type="match status" value="1"/>
</dbReference>
<dbReference type="Pfam" id="PF02518">
    <property type="entry name" value="HATPase_c"/>
    <property type="match status" value="1"/>
</dbReference>
<sequence>MYLLDLNGDSVITMAEAVKQGAVPPRRPKGPPIMGEVVFQTLEAADGSWRVGIYQYKSMLLVMAMDMEVFYHDIKGFQAAFFIAVPVGLILLALAGWFLAGRAMRPVAVIADTAEGITAKGLDRRIPMVGHDAELERLVRVCNDMLDRLEKSYRQAVRFSADAAHELQTPLTILQGELDNAIQASETGSLEQQRYSMLLGELSNLKAVVQKLLLLAHADEGRLKLNRETVNFTELIHASVEDLEIMAPQLTVELRAVDEVVIAADQALLHQALRNMTSNAAKYTQADGLVRLSLKSDAAVVRFTIENSASDIPDVDREQVFERFHRVDQSRTTAGSGLGLSMAREIARAHGGDLVLNPYREGMISFTLSLPQS</sequence>
<evidence type="ECO:0000259" key="12">
    <source>
        <dbReference type="PROSITE" id="PS50109"/>
    </source>
</evidence>
<dbReference type="PANTHER" id="PTHR45436:SF9">
    <property type="entry name" value="SENSOR PROTEIN"/>
    <property type="match status" value="1"/>
</dbReference>
<evidence type="ECO:0000256" key="8">
    <source>
        <dbReference type="ARBA" id="ARBA00022989"/>
    </source>
</evidence>
<dbReference type="EMBL" id="CP138858">
    <property type="protein sequence ID" value="WPJ97053.1"/>
    <property type="molecule type" value="Genomic_DNA"/>
</dbReference>
<comment type="subcellular location">
    <subcellularLocation>
        <location evidence="2">Membrane</location>
    </subcellularLocation>
</comment>
<evidence type="ECO:0000256" key="10">
    <source>
        <dbReference type="ARBA" id="ARBA00023136"/>
    </source>
</evidence>
<reference evidence="14 15" key="1">
    <citation type="submission" date="2023-11" db="EMBL/GenBank/DDBJ databases">
        <title>Coraliomargarita sp. nov., isolated from marine algae.</title>
        <authorList>
            <person name="Lee J.K."/>
            <person name="Baek J.H."/>
            <person name="Kim J.M."/>
            <person name="Choi D.G."/>
            <person name="Jeon C.O."/>
        </authorList>
    </citation>
    <scope>NUCLEOTIDE SEQUENCE [LARGE SCALE GENOMIC DNA]</scope>
    <source>
        <strain evidence="14 15">J2-16</strain>
    </source>
</reference>
<comment type="catalytic activity">
    <reaction evidence="1">
        <text>ATP + protein L-histidine = ADP + protein N-phospho-L-histidine.</text>
        <dbReference type="EC" id="2.7.13.3"/>
    </reaction>
</comment>
<evidence type="ECO:0000256" key="1">
    <source>
        <dbReference type="ARBA" id="ARBA00000085"/>
    </source>
</evidence>
<name>A0ABZ0RNQ9_9BACT</name>
<dbReference type="InterPro" id="IPR050428">
    <property type="entry name" value="TCS_sensor_his_kinase"/>
</dbReference>
<dbReference type="Gene3D" id="6.10.340.10">
    <property type="match status" value="1"/>
</dbReference>
<dbReference type="PRINTS" id="PR00344">
    <property type="entry name" value="BCTRLSENSOR"/>
</dbReference>
<evidence type="ECO:0000256" key="7">
    <source>
        <dbReference type="ARBA" id="ARBA00022777"/>
    </source>
</evidence>
<dbReference type="RefSeq" id="WP_319833905.1">
    <property type="nucleotide sequence ID" value="NZ_CP138858.1"/>
</dbReference>
<dbReference type="InterPro" id="IPR003661">
    <property type="entry name" value="HisK_dim/P_dom"/>
</dbReference>
<evidence type="ECO:0000256" key="11">
    <source>
        <dbReference type="SAM" id="Phobius"/>
    </source>
</evidence>
<dbReference type="SUPFAM" id="SSF55874">
    <property type="entry name" value="ATPase domain of HSP90 chaperone/DNA topoisomerase II/histidine kinase"/>
    <property type="match status" value="1"/>
</dbReference>
<dbReference type="CDD" id="cd00082">
    <property type="entry name" value="HisKA"/>
    <property type="match status" value="1"/>
</dbReference>
<dbReference type="PANTHER" id="PTHR45436">
    <property type="entry name" value="SENSOR HISTIDINE KINASE YKOH"/>
    <property type="match status" value="1"/>
</dbReference>
<keyword evidence="9" id="KW-0902">Two-component regulatory system</keyword>
<dbReference type="InterPro" id="IPR003594">
    <property type="entry name" value="HATPase_dom"/>
</dbReference>
<dbReference type="SMART" id="SM00304">
    <property type="entry name" value="HAMP"/>
    <property type="match status" value="1"/>
</dbReference>
<dbReference type="CDD" id="cd06225">
    <property type="entry name" value="HAMP"/>
    <property type="match status" value="1"/>
</dbReference>
<dbReference type="Gene3D" id="1.10.287.130">
    <property type="match status" value="1"/>
</dbReference>
<keyword evidence="15" id="KW-1185">Reference proteome</keyword>
<dbReference type="EC" id="2.7.13.3" evidence="3"/>
<feature type="transmembrane region" description="Helical" evidence="11">
    <location>
        <begin position="77"/>
        <end position="100"/>
    </location>
</feature>
<gene>
    <name evidence="14" type="ORF">SH580_04955</name>
</gene>
<dbReference type="InterPro" id="IPR036890">
    <property type="entry name" value="HATPase_C_sf"/>
</dbReference>
<dbReference type="SUPFAM" id="SSF158472">
    <property type="entry name" value="HAMP domain-like"/>
    <property type="match status" value="1"/>
</dbReference>
<keyword evidence="6 11" id="KW-0812">Transmembrane</keyword>
<dbReference type="SMART" id="SM00388">
    <property type="entry name" value="HisKA"/>
    <property type="match status" value="1"/>
</dbReference>
<dbReference type="SMART" id="SM00387">
    <property type="entry name" value="HATPase_c"/>
    <property type="match status" value="1"/>
</dbReference>